<sequence length="219" mass="24572">MDPSGGPFPIPFDLVRQKQLYTSHDLQTFLEQEKSDSFGGDWEKVPPPRIKALTQRDIKVGGLPAGGRTRVPETITFHPLWIKSQRARSFGGWNDDDLEEVTKLNALDTFKKIGAGQSPRVDIRPVDGLLKHSFTANVLHELFHLTYFGEMMDARNGAYGWANNVKNKDVENPDLYALIAAVIELIYRDGKKYSVSEKGEVSFIESSALLAETMDESDE</sequence>
<dbReference type="EMBL" id="QAPF01000173">
    <property type="protein sequence ID" value="TEA14153.1"/>
    <property type="molecule type" value="Genomic_DNA"/>
</dbReference>
<evidence type="ECO:0000313" key="1">
    <source>
        <dbReference type="EMBL" id="TEA14153.1"/>
    </source>
</evidence>
<comment type="caution">
    <text evidence="1">The sequence shown here is derived from an EMBL/GenBank/DDBJ whole genome shotgun (WGS) entry which is preliminary data.</text>
</comment>
<proteinExistence type="predicted"/>
<keyword evidence="2" id="KW-1185">Reference proteome</keyword>
<gene>
    <name evidence="1" type="ORF">C8034_v003722</name>
</gene>
<protein>
    <submittedName>
        <fullName evidence="1">Uncharacterized protein</fullName>
    </submittedName>
</protein>
<organism evidence="1 2">
    <name type="scientific">Colletotrichum sidae</name>
    <dbReference type="NCBI Taxonomy" id="1347389"/>
    <lineage>
        <taxon>Eukaryota</taxon>
        <taxon>Fungi</taxon>
        <taxon>Dikarya</taxon>
        <taxon>Ascomycota</taxon>
        <taxon>Pezizomycotina</taxon>
        <taxon>Sordariomycetes</taxon>
        <taxon>Hypocreomycetidae</taxon>
        <taxon>Glomerellales</taxon>
        <taxon>Glomerellaceae</taxon>
        <taxon>Colletotrichum</taxon>
        <taxon>Colletotrichum orbiculare species complex</taxon>
    </lineage>
</organism>
<dbReference type="Proteomes" id="UP000295604">
    <property type="component" value="Unassembled WGS sequence"/>
</dbReference>
<evidence type="ECO:0000313" key="2">
    <source>
        <dbReference type="Proteomes" id="UP000295604"/>
    </source>
</evidence>
<accession>A0A4R8T9I7</accession>
<name>A0A4R8T9I7_9PEZI</name>
<dbReference type="AlphaFoldDB" id="A0A4R8T9I7"/>
<reference evidence="1 2" key="1">
    <citation type="submission" date="2018-11" db="EMBL/GenBank/DDBJ databases">
        <title>Genome sequence and assembly of Colletotrichum sidae.</title>
        <authorList>
            <person name="Gan P."/>
            <person name="Shirasu K."/>
        </authorList>
    </citation>
    <scope>NUCLEOTIDE SEQUENCE [LARGE SCALE GENOMIC DNA]</scope>
    <source>
        <strain evidence="1 2">CBS 518.97</strain>
    </source>
</reference>